<organism evidence="2 3">
    <name type="scientific">Kitasatospora saccharophila</name>
    <dbReference type="NCBI Taxonomy" id="407973"/>
    <lineage>
        <taxon>Bacteria</taxon>
        <taxon>Bacillati</taxon>
        <taxon>Actinomycetota</taxon>
        <taxon>Actinomycetes</taxon>
        <taxon>Kitasatosporales</taxon>
        <taxon>Streptomycetaceae</taxon>
        <taxon>Kitasatospora</taxon>
    </lineage>
</organism>
<dbReference type="Proteomes" id="UP001500897">
    <property type="component" value="Unassembled WGS sequence"/>
</dbReference>
<evidence type="ECO:0000313" key="3">
    <source>
        <dbReference type="Proteomes" id="UP001500897"/>
    </source>
</evidence>
<sequence>MLMKSSSHKGADTAGPTGVMPVTSDSLGRRAAGSTGPHTQVPSDARALPGGCAGSRMGSTRSPRDCQGVQVHVHHGPLRSRQMQESIHVQSCDWHMHGPDARARWTPEWPKR</sequence>
<name>A0ABP5I259_9ACTN</name>
<feature type="region of interest" description="Disordered" evidence="1">
    <location>
        <begin position="1"/>
        <end position="67"/>
    </location>
</feature>
<dbReference type="EMBL" id="BAAANS010000005">
    <property type="protein sequence ID" value="GAA2088438.1"/>
    <property type="molecule type" value="Genomic_DNA"/>
</dbReference>
<evidence type="ECO:0000313" key="2">
    <source>
        <dbReference type="EMBL" id="GAA2088438.1"/>
    </source>
</evidence>
<comment type="caution">
    <text evidence="2">The sequence shown here is derived from an EMBL/GenBank/DDBJ whole genome shotgun (WGS) entry which is preliminary data.</text>
</comment>
<reference evidence="3" key="1">
    <citation type="journal article" date="2019" name="Int. J. Syst. Evol. Microbiol.">
        <title>The Global Catalogue of Microorganisms (GCM) 10K type strain sequencing project: providing services to taxonomists for standard genome sequencing and annotation.</title>
        <authorList>
            <consortium name="The Broad Institute Genomics Platform"/>
            <consortium name="The Broad Institute Genome Sequencing Center for Infectious Disease"/>
            <person name="Wu L."/>
            <person name="Ma J."/>
        </authorList>
    </citation>
    <scope>NUCLEOTIDE SEQUENCE [LARGE SCALE GENOMIC DNA]</scope>
    <source>
        <strain evidence="3">JCM 14559</strain>
    </source>
</reference>
<keyword evidence="3" id="KW-1185">Reference proteome</keyword>
<gene>
    <name evidence="2" type="ORF">GCM10009759_10560</name>
</gene>
<proteinExistence type="predicted"/>
<protein>
    <submittedName>
        <fullName evidence="2">Uncharacterized protein</fullName>
    </submittedName>
</protein>
<accession>A0ABP5I259</accession>
<evidence type="ECO:0000256" key="1">
    <source>
        <dbReference type="SAM" id="MobiDB-lite"/>
    </source>
</evidence>